<name>A0ABD3DQP5_9LAMI</name>
<proteinExistence type="predicted"/>
<dbReference type="Proteomes" id="UP001632038">
    <property type="component" value="Unassembled WGS sequence"/>
</dbReference>
<dbReference type="PANTHER" id="PTHR31050:SF3">
    <property type="entry name" value="OS08G0412800 PROTEIN"/>
    <property type="match status" value="1"/>
</dbReference>
<dbReference type="EMBL" id="JAVIJP010000013">
    <property type="protein sequence ID" value="KAL3644618.1"/>
    <property type="molecule type" value="Genomic_DNA"/>
</dbReference>
<dbReference type="Pfam" id="PF06880">
    <property type="entry name" value="DUF1262"/>
    <property type="match status" value="1"/>
</dbReference>
<evidence type="ECO:0008006" key="3">
    <source>
        <dbReference type="Google" id="ProtNLM"/>
    </source>
</evidence>
<reference evidence="2" key="1">
    <citation type="journal article" date="2024" name="IScience">
        <title>Strigolactones Initiate the Formation of Haustorium-like Structures in Castilleja.</title>
        <authorList>
            <person name="Buerger M."/>
            <person name="Peterson D."/>
            <person name="Chory J."/>
        </authorList>
    </citation>
    <scope>NUCLEOTIDE SEQUENCE [LARGE SCALE GENOMIC DNA]</scope>
</reference>
<gene>
    <name evidence="1" type="ORF">CASFOL_009798</name>
</gene>
<evidence type="ECO:0000313" key="1">
    <source>
        <dbReference type="EMBL" id="KAL3644618.1"/>
    </source>
</evidence>
<evidence type="ECO:0000313" key="2">
    <source>
        <dbReference type="Proteomes" id="UP001632038"/>
    </source>
</evidence>
<protein>
    <recommendedName>
        <fullName evidence="3">Insecticidal crystal toxin domain-containing protein</fullName>
    </recommendedName>
</protein>
<accession>A0ABD3DQP5</accession>
<dbReference type="InterPro" id="IPR010683">
    <property type="entry name" value="DUF1262"/>
</dbReference>
<dbReference type="PANTHER" id="PTHR31050">
    <property type="entry name" value="OS08G0413200 PROTEIN"/>
    <property type="match status" value="1"/>
</dbReference>
<dbReference type="AlphaFoldDB" id="A0ABD3DQP5"/>
<sequence>MYVTRRLSQVLKSPEIFTSQPSSDGPNSGYLVIQDDDSEMYTCFGCCKKRAFKGCSFPQNKEFLIRYTISDGGDNKVSLDHVFLIPVLNQPLSSNRYYAIAPNGEGFTCSKEEDKTKCCYIFRCVKEVKTMPLDPHNVYQQFEIAPYQSFCASRNSFFANSIAPDGFPPYFLRREGSTIHTKTPRNFKLGIAQGLDSTLRAHLPEFDFSLSRKSSEPFVVGKWYSPFVFVKEMTLSDQVKRSMYYEVKLEQRWEQIFLRRNISNDTRVVIDVVVENEEVFVGGTRAEWNEETVVDGVIWFTSYGLKGKKTSVGLREEIVERMKWEQTRGGWVKGDERRVKINKVEEVKEGVVWSEFGCYALVERFNLRRMDGSLVMSYDFKHFNKLKTKWE</sequence>
<organism evidence="1 2">
    <name type="scientific">Castilleja foliolosa</name>
    <dbReference type="NCBI Taxonomy" id="1961234"/>
    <lineage>
        <taxon>Eukaryota</taxon>
        <taxon>Viridiplantae</taxon>
        <taxon>Streptophyta</taxon>
        <taxon>Embryophyta</taxon>
        <taxon>Tracheophyta</taxon>
        <taxon>Spermatophyta</taxon>
        <taxon>Magnoliopsida</taxon>
        <taxon>eudicotyledons</taxon>
        <taxon>Gunneridae</taxon>
        <taxon>Pentapetalae</taxon>
        <taxon>asterids</taxon>
        <taxon>lamiids</taxon>
        <taxon>Lamiales</taxon>
        <taxon>Orobanchaceae</taxon>
        <taxon>Pedicularideae</taxon>
        <taxon>Castillejinae</taxon>
        <taxon>Castilleja</taxon>
    </lineage>
</organism>
<keyword evidence="2" id="KW-1185">Reference proteome</keyword>
<comment type="caution">
    <text evidence="1">The sequence shown here is derived from an EMBL/GenBank/DDBJ whole genome shotgun (WGS) entry which is preliminary data.</text>
</comment>